<organism evidence="2 3">
    <name type="scientific">Phrynosoma platyrhinos</name>
    <name type="common">Desert horned lizard</name>
    <dbReference type="NCBI Taxonomy" id="52577"/>
    <lineage>
        <taxon>Eukaryota</taxon>
        <taxon>Metazoa</taxon>
        <taxon>Chordata</taxon>
        <taxon>Craniata</taxon>
        <taxon>Vertebrata</taxon>
        <taxon>Euteleostomi</taxon>
        <taxon>Lepidosauria</taxon>
        <taxon>Squamata</taxon>
        <taxon>Bifurcata</taxon>
        <taxon>Unidentata</taxon>
        <taxon>Episquamata</taxon>
        <taxon>Toxicofera</taxon>
        <taxon>Iguania</taxon>
        <taxon>Phrynosomatidae</taxon>
        <taxon>Phrynosomatinae</taxon>
        <taxon>Phrynosoma</taxon>
    </lineage>
</organism>
<evidence type="ECO:0008006" key="4">
    <source>
        <dbReference type="Google" id="ProtNLM"/>
    </source>
</evidence>
<evidence type="ECO:0000256" key="1">
    <source>
        <dbReference type="ARBA" id="ARBA00022737"/>
    </source>
</evidence>
<reference evidence="2 3" key="1">
    <citation type="journal article" date="2022" name="Gigascience">
        <title>A chromosome-level genome assembly and annotation of the desert horned lizard, Phrynosoma platyrhinos, provides insight into chromosomal rearrangements among reptiles.</title>
        <authorList>
            <person name="Koochekian N."/>
            <person name="Ascanio A."/>
            <person name="Farleigh K."/>
            <person name="Card D.C."/>
            <person name="Schield D.R."/>
            <person name="Castoe T.A."/>
            <person name="Jezkova T."/>
        </authorList>
    </citation>
    <scope>NUCLEOTIDE SEQUENCE [LARGE SCALE GENOMIC DNA]</scope>
    <source>
        <strain evidence="2">NK-2021</strain>
    </source>
</reference>
<name>A0ABQ7T8S2_PHRPL</name>
<dbReference type="Proteomes" id="UP000826234">
    <property type="component" value="Unassembled WGS sequence"/>
</dbReference>
<gene>
    <name evidence="2" type="ORF">JD844_034094</name>
</gene>
<keyword evidence="3" id="KW-1185">Reference proteome</keyword>
<proteinExistence type="predicted"/>
<dbReference type="InterPro" id="IPR006623">
    <property type="entry name" value="THEG"/>
</dbReference>
<protein>
    <recommendedName>
        <fullName evidence="4">Testicular haploid expressed gene protein-like</fullName>
    </recommendedName>
</protein>
<dbReference type="Pfam" id="PF14912">
    <property type="entry name" value="THEG"/>
    <property type="match status" value="3"/>
</dbReference>
<evidence type="ECO:0000313" key="2">
    <source>
        <dbReference type="EMBL" id="KAH0625811.1"/>
    </source>
</evidence>
<sequence length="206" mass="23393">MTPEWNQKQDRISMLAQPKVNHQVLFCRPTIYWVDKIPKGQPKFTVPVLTSRQEELSQTKKVNADFRGDRPTPMWPVSRAALKAEASPRLKELAQPRPLFDIWALNQPRSLMVSKGALTAIPTPRIIALAEPKHLVSPPKKPQRKSIHGPIVGAEKFDVLSKPRVYTFEAHNPHEISKAALQYVPSPRILEISRPMRVRGKASHIM</sequence>
<dbReference type="InterPro" id="IPR042401">
    <property type="entry name" value="SPMAP2-like"/>
</dbReference>
<evidence type="ECO:0000313" key="3">
    <source>
        <dbReference type="Proteomes" id="UP000826234"/>
    </source>
</evidence>
<comment type="caution">
    <text evidence="2">The sequence shown here is derived from an EMBL/GenBank/DDBJ whole genome shotgun (WGS) entry which is preliminary data.</text>
</comment>
<dbReference type="PANTHER" id="PTHR15901:SF16">
    <property type="entry name" value="TESTICULAR HAPLOID EXPRESSED GENE PROTEIN"/>
    <property type="match status" value="1"/>
</dbReference>
<accession>A0ABQ7T8S2</accession>
<dbReference type="EMBL" id="JAIPUX010000953">
    <property type="protein sequence ID" value="KAH0625811.1"/>
    <property type="molecule type" value="Genomic_DNA"/>
</dbReference>
<dbReference type="PANTHER" id="PTHR15901">
    <property type="entry name" value="TESTICULAR HAPLOID EXPRESSED GENE PROTEIN"/>
    <property type="match status" value="1"/>
</dbReference>
<dbReference type="SMART" id="SM00705">
    <property type="entry name" value="THEG"/>
    <property type="match status" value="4"/>
</dbReference>
<keyword evidence="1" id="KW-0677">Repeat</keyword>